<feature type="domain" description="DUF6089" evidence="2">
    <location>
        <begin position="57"/>
        <end position="181"/>
    </location>
</feature>
<protein>
    <submittedName>
        <fullName evidence="3">DUF6089 family protein</fullName>
    </submittedName>
</protein>
<reference evidence="3 4" key="1">
    <citation type="journal article" date="2023" name="Microbiol. Resour. Announc.">
        <title>Complete Genome Sequence of Imperialibacter roseus strain P4T.</title>
        <authorList>
            <person name="Tizabi D.R."/>
            <person name="Bachvaroff T."/>
            <person name="Hill R.T."/>
        </authorList>
    </citation>
    <scope>NUCLEOTIDE SEQUENCE [LARGE SCALE GENOMIC DNA]</scope>
    <source>
        <strain evidence="3 4">P4T</strain>
    </source>
</reference>
<evidence type="ECO:0000313" key="3">
    <source>
        <dbReference type="EMBL" id="WOK06436.1"/>
    </source>
</evidence>
<dbReference type="Proteomes" id="UP001302349">
    <property type="component" value="Chromosome"/>
</dbReference>
<dbReference type="InterPro" id="IPR045743">
    <property type="entry name" value="DUF6089"/>
</dbReference>
<gene>
    <name evidence="3" type="ORF">RT717_25505</name>
</gene>
<sequence>MKKFILVLIILVPALLASEDAFGQYNRRSKARLQRNKAMSSYRGGRISGGVSRFKSYHSLGVNLNASNYFGDIAPLSRAVSTDISFTRPGFGITHTYRAHKMVGIRSSFNWVRLKSDDFDSADPTLTESLPRYTRNLSFRNDVKELSVILEMDIFPNEGGAGSRLPFAPYVFAGGAAFLHNPKGLVPELGNDGNPLAEAGKWVSLKDLGTEGQNSDQYDIKPYKSLSYAIPFGIGSRFRLPGPFDAAFEIGYRLLFFDYIDDLSGRYVDPGAFGTNELARTMADRSREATSASGQPRQLTLVTEAYGGTSTKVSQIDGQPYPTIAGWGFEDDIRGNPNNNDQYIVTQIRLMYVFGKVRRSAKFR</sequence>
<dbReference type="Pfam" id="PF19573">
    <property type="entry name" value="DUF6089"/>
    <property type="match status" value="1"/>
</dbReference>
<feature type="signal peptide" evidence="1">
    <location>
        <begin position="1"/>
        <end position="23"/>
    </location>
</feature>
<name>A0ABZ0INX4_9BACT</name>
<dbReference type="EMBL" id="CP136051">
    <property type="protein sequence ID" value="WOK06436.1"/>
    <property type="molecule type" value="Genomic_DNA"/>
</dbReference>
<dbReference type="RefSeq" id="WP_317489159.1">
    <property type="nucleotide sequence ID" value="NZ_CP136051.1"/>
</dbReference>
<organism evidence="3 4">
    <name type="scientific">Imperialibacter roseus</name>
    <dbReference type="NCBI Taxonomy" id="1324217"/>
    <lineage>
        <taxon>Bacteria</taxon>
        <taxon>Pseudomonadati</taxon>
        <taxon>Bacteroidota</taxon>
        <taxon>Cytophagia</taxon>
        <taxon>Cytophagales</taxon>
        <taxon>Flammeovirgaceae</taxon>
        <taxon>Imperialibacter</taxon>
    </lineage>
</organism>
<feature type="chain" id="PRO_5045505938" evidence="1">
    <location>
        <begin position="24"/>
        <end position="364"/>
    </location>
</feature>
<proteinExistence type="predicted"/>
<evidence type="ECO:0000313" key="4">
    <source>
        <dbReference type="Proteomes" id="UP001302349"/>
    </source>
</evidence>
<evidence type="ECO:0000259" key="2">
    <source>
        <dbReference type="Pfam" id="PF19573"/>
    </source>
</evidence>
<keyword evidence="1" id="KW-0732">Signal</keyword>
<accession>A0ABZ0INX4</accession>
<keyword evidence="4" id="KW-1185">Reference proteome</keyword>
<evidence type="ECO:0000256" key="1">
    <source>
        <dbReference type="SAM" id="SignalP"/>
    </source>
</evidence>